<dbReference type="RefSeq" id="WP_111605858.1">
    <property type="nucleotide sequence ID" value="NZ_BMLJ01000002.1"/>
</dbReference>
<protein>
    <submittedName>
        <fullName evidence="4">Hpt domain-containing protein</fullName>
    </submittedName>
</protein>
<keyword evidence="2" id="KW-0597">Phosphoprotein</keyword>
<sequence>MIDQAHLDTLTQLLGRDTINQIRLEYIEDSSEKLEQLLQAWDEKNYAELRQVSHSLKSASLNMAMSTFAKQCQQIEQSTTLQHNEQDMQAIIDELPSLHTRSLQALEQYFSDLA</sequence>
<dbReference type="GO" id="GO:0000160">
    <property type="term" value="P:phosphorelay signal transduction system"/>
    <property type="evidence" value="ECO:0007669"/>
    <property type="project" value="UniProtKB-KW"/>
</dbReference>
<evidence type="ECO:0000256" key="2">
    <source>
        <dbReference type="PROSITE-ProRule" id="PRU00110"/>
    </source>
</evidence>
<evidence type="ECO:0000259" key="3">
    <source>
        <dbReference type="PROSITE" id="PS50894"/>
    </source>
</evidence>
<keyword evidence="5" id="KW-1185">Reference proteome</keyword>
<dbReference type="OrthoDB" id="9131849at2"/>
<evidence type="ECO:0000313" key="5">
    <source>
        <dbReference type="Proteomes" id="UP000516370"/>
    </source>
</evidence>
<dbReference type="InterPro" id="IPR036641">
    <property type="entry name" value="HPT_dom_sf"/>
</dbReference>
<reference evidence="4 5" key="1">
    <citation type="submission" date="2020-09" db="EMBL/GenBank/DDBJ databases">
        <title>Complete genome sequence of an Arctic sea ice bacterium Marinomonas arctica BSI20414.</title>
        <authorList>
            <person name="Liao L."/>
            <person name="Chen B."/>
        </authorList>
    </citation>
    <scope>NUCLEOTIDE SEQUENCE [LARGE SCALE GENOMIC DNA]</scope>
    <source>
        <strain evidence="4 5">BSI20414</strain>
    </source>
</reference>
<dbReference type="GO" id="GO:0004672">
    <property type="term" value="F:protein kinase activity"/>
    <property type="evidence" value="ECO:0007669"/>
    <property type="project" value="UniProtKB-ARBA"/>
</dbReference>
<dbReference type="SUPFAM" id="SSF47226">
    <property type="entry name" value="Histidine-containing phosphotransfer domain, HPT domain"/>
    <property type="match status" value="1"/>
</dbReference>
<evidence type="ECO:0000313" key="4">
    <source>
        <dbReference type="EMBL" id="QNT06023.1"/>
    </source>
</evidence>
<dbReference type="InterPro" id="IPR008207">
    <property type="entry name" value="Sig_transdc_His_kin_Hpt_dom"/>
</dbReference>
<dbReference type="Pfam" id="PF01627">
    <property type="entry name" value="Hpt"/>
    <property type="match status" value="1"/>
</dbReference>
<gene>
    <name evidence="4" type="ORF">IBG28_20715</name>
</gene>
<feature type="modified residue" description="Phosphohistidine" evidence="2">
    <location>
        <position position="54"/>
    </location>
</feature>
<feature type="domain" description="HPt" evidence="3">
    <location>
        <begin position="15"/>
        <end position="109"/>
    </location>
</feature>
<dbReference type="PROSITE" id="PS50894">
    <property type="entry name" value="HPT"/>
    <property type="match status" value="1"/>
</dbReference>
<dbReference type="KEGG" id="mard:IBG28_20715"/>
<dbReference type="EMBL" id="CP061081">
    <property type="protein sequence ID" value="QNT06023.1"/>
    <property type="molecule type" value="Genomic_DNA"/>
</dbReference>
<dbReference type="AlphaFoldDB" id="A0A7H1J6A7"/>
<accession>A0A7H1J6A7</accession>
<name>A0A7H1J6A7_9GAMM</name>
<keyword evidence="1" id="KW-0902">Two-component regulatory system</keyword>
<proteinExistence type="predicted"/>
<dbReference type="Proteomes" id="UP000516370">
    <property type="component" value="Chromosome"/>
</dbReference>
<dbReference type="Gene3D" id="1.20.120.160">
    <property type="entry name" value="HPT domain"/>
    <property type="match status" value="1"/>
</dbReference>
<evidence type="ECO:0000256" key="1">
    <source>
        <dbReference type="ARBA" id="ARBA00023012"/>
    </source>
</evidence>
<organism evidence="4 5">
    <name type="scientific">Marinomonas arctica</name>
    <dbReference type="NCBI Taxonomy" id="383750"/>
    <lineage>
        <taxon>Bacteria</taxon>
        <taxon>Pseudomonadati</taxon>
        <taxon>Pseudomonadota</taxon>
        <taxon>Gammaproteobacteria</taxon>
        <taxon>Oceanospirillales</taxon>
        <taxon>Oceanospirillaceae</taxon>
        <taxon>Marinomonas</taxon>
    </lineage>
</organism>